<dbReference type="PANTHER" id="PTHR47099:SF1">
    <property type="entry name" value="METHYLCOBAMIDE:COM METHYLTRANSFERASE MTBA"/>
    <property type="match status" value="1"/>
</dbReference>
<feature type="non-terminal residue" evidence="2">
    <location>
        <position position="1"/>
    </location>
</feature>
<proteinExistence type="predicted"/>
<comment type="caution">
    <text evidence="2">The sequence shown here is derived from an EMBL/GenBank/DDBJ whole genome shotgun (WGS) entry which is preliminary data.</text>
</comment>
<protein>
    <recommendedName>
        <fullName evidence="1">Uroporphyrinogen decarboxylase (URO-D) domain-containing protein</fullName>
    </recommendedName>
</protein>
<gene>
    <name evidence="2" type="ORF">S01H4_07732</name>
</gene>
<sequence length="366" mass="41996">LATLQHSEPDKIPFDIGGAPNTGMHIIAYRNLLKQLRDDREVRLGDVIFQTALIDEDILQRLKVDLRGLDFSVFGSEKIPSELKEDEKYFFFTGDWGIKWVMPKINGLYYDVRQRPLSGRIDPKEVDTLNIPNLPSHEEIDFFKRKAKICRERELAVVLAGPDGGILEHAFGIRGHEDFMIDMVSEPSLAKRLLDKILTYKLQYWKLMLKEMGNLVDIVSEGDDMATQESLIISPKLYRSMIKPLHRELFCFIRENAKKPIFINFHSCGAIKELIPDLIEIGINSLHPVQVSATGMDTKKLKKEFGQDLTFWGGGVDTQHILSRGTSEEVRDEVKRRIDGGILTELLIVMISRHHYHLSALKFHLY</sequence>
<organism evidence="2">
    <name type="scientific">marine sediment metagenome</name>
    <dbReference type="NCBI Taxonomy" id="412755"/>
    <lineage>
        <taxon>unclassified sequences</taxon>
        <taxon>metagenomes</taxon>
        <taxon>ecological metagenomes</taxon>
    </lineage>
</organism>
<dbReference type="PANTHER" id="PTHR47099">
    <property type="entry name" value="METHYLCOBAMIDE:COM METHYLTRANSFERASE MTBA"/>
    <property type="match status" value="1"/>
</dbReference>
<dbReference type="InterPro" id="IPR038071">
    <property type="entry name" value="UROD/MetE-like_sf"/>
</dbReference>
<name>X1A1N8_9ZZZZ</name>
<dbReference type="GO" id="GO:0006779">
    <property type="term" value="P:porphyrin-containing compound biosynthetic process"/>
    <property type="evidence" value="ECO:0007669"/>
    <property type="project" value="InterPro"/>
</dbReference>
<dbReference type="EMBL" id="BART01002564">
    <property type="protein sequence ID" value="GAG64082.1"/>
    <property type="molecule type" value="Genomic_DNA"/>
</dbReference>
<accession>X1A1N8</accession>
<dbReference type="AlphaFoldDB" id="X1A1N8"/>
<dbReference type="SUPFAM" id="SSF51726">
    <property type="entry name" value="UROD/MetE-like"/>
    <property type="match status" value="1"/>
</dbReference>
<dbReference type="InterPro" id="IPR000257">
    <property type="entry name" value="Uroporphyrinogen_deCOase"/>
</dbReference>
<dbReference type="Gene3D" id="3.20.20.210">
    <property type="match status" value="1"/>
</dbReference>
<evidence type="ECO:0000313" key="2">
    <source>
        <dbReference type="EMBL" id="GAG64082.1"/>
    </source>
</evidence>
<dbReference type="GO" id="GO:0004853">
    <property type="term" value="F:uroporphyrinogen decarboxylase activity"/>
    <property type="evidence" value="ECO:0007669"/>
    <property type="project" value="InterPro"/>
</dbReference>
<dbReference type="InterPro" id="IPR052024">
    <property type="entry name" value="Methanogen_methyltrans"/>
</dbReference>
<evidence type="ECO:0000259" key="1">
    <source>
        <dbReference type="Pfam" id="PF01208"/>
    </source>
</evidence>
<feature type="domain" description="Uroporphyrinogen decarboxylase (URO-D)" evidence="1">
    <location>
        <begin position="122"/>
        <end position="342"/>
    </location>
</feature>
<reference evidence="2" key="1">
    <citation type="journal article" date="2014" name="Front. Microbiol.">
        <title>High frequency of phylogenetically diverse reductive dehalogenase-homologous genes in deep subseafloor sedimentary metagenomes.</title>
        <authorList>
            <person name="Kawai M."/>
            <person name="Futagami T."/>
            <person name="Toyoda A."/>
            <person name="Takaki Y."/>
            <person name="Nishi S."/>
            <person name="Hori S."/>
            <person name="Arai W."/>
            <person name="Tsubouchi T."/>
            <person name="Morono Y."/>
            <person name="Uchiyama I."/>
            <person name="Ito T."/>
            <person name="Fujiyama A."/>
            <person name="Inagaki F."/>
            <person name="Takami H."/>
        </authorList>
    </citation>
    <scope>NUCLEOTIDE SEQUENCE</scope>
    <source>
        <strain evidence="2">Expedition CK06-06</strain>
    </source>
</reference>
<dbReference type="Pfam" id="PF01208">
    <property type="entry name" value="URO-D"/>
    <property type="match status" value="1"/>
</dbReference>